<protein>
    <submittedName>
        <fullName evidence="1">Uncharacterized protein</fullName>
    </submittedName>
</protein>
<dbReference type="Proteomes" id="UP001165060">
    <property type="component" value="Unassembled WGS sequence"/>
</dbReference>
<evidence type="ECO:0000313" key="2">
    <source>
        <dbReference type="Proteomes" id="UP001165060"/>
    </source>
</evidence>
<sequence length="36" mass="3867">MTNAPSDDVLDYLSDEEVDISASKMPTLTIPLNTAV</sequence>
<evidence type="ECO:0000313" key="1">
    <source>
        <dbReference type="EMBL" id="GMI19032.1"/>
    </source>
</evidence>
<comment type="caution">
    <text evidence="1">The sequence shown here is derived from an EMBL/GenBank/DDBJ whole genome shotgun (WGS) entry which is preliminary data.</text>
</comment>
<organism evidence="1 2">
    <name type="scientific">Tetraparma gracilis</name>
    <dbReference type="NCBI Taxonomy" id="2962635"/>
    <lineage>
        <taxon>Eukaryota</taxon>
        <taxon>Sar</taxon>
        <taxon>Stramenopiles</taxon>
        <taxon>Ochrophyta</taxon>
        <taxon>Bolidophyceae</taxon>
        <taxon>Parmales</taxon>
        <taxon>Triparmaceae</taxon>
        <taxon>Tetraparma</taxon>
    </lineage>
</organism>
<gene>
    <name evidence="1" type="ORF">TeGR_g4344</name>
</gene>
<accession>A0ABQ6M3V0</accession>
<name>A0ABQ6M3V0_9STRA</name>
<feature type="non-terminal residue" evidence="1">
    <location>
        <position position="36"/>
    </location>
</feature>
<reference evidence="1 2" key="1">
    <citation type="journal article" date="2023" name="Commun. Biol.">
        <title>Genome analysis of Parmales, the sister group of diatoms, reveals the evolutionary specialization of diatoms from phago-mixotrophs to photoautotrophs.</title>
        <authorList>
            <person name="Ban H."/>
            <person name="Sato S."/>
            <person name="Yoshikawa S."/>
            <person name="Yamada K."/>
            <person name="Nakamura Y."/>
            <person name="Ichinomiya M."/>
            <person name="Sato N."/>
            <person name="Blanc-Mathieu R."/>
            <person name="Endo H."/>
            <person name="Kuwata A."/>
            <person name="Ogata H."/>
        </authorList>
    </citation>
    <scope>NUCLEOTIDE SEQUENCE [LARGE SCALE GENOMIC DNA]</scope>
</reference>
<proteinExistence type="predicted"/>
<dbReference type="EMBL" id="BRYB01002399">
    <property type="protein sequence ID" value="GMI19032.1"/>
    <property type="molecule type" value="Genomic_DNA"/>
</dbReference>
<keyword evidence="2" id="KW-1185">Reference proteome</keyword>